<dbReference type="NCBIfam" id="TIGR00360">
    <property type="entry name" value="ComEC_N-term"/>
    <property type="match status" value="1"/>
</dbReference>
<feature type="transmembrane region" description="Helical" evidence="6">
    <location>
        <begin position="266"/>
        <end position="284"/>
    </location>
</feature>
<dbReference type="InterPro" id="IPR052159">
    <property type="entry name" value="Competence_DNA_uptake"/>
</dbReference>
<keyword evidence="4 6" id="KW-1133">Transmembrane helix</keyword>
<dbReference type="InterPro" id="IPR004477">
    <property type="entry name" value="ComEC_N"/>
</dbReference>
<feature type="transmembrane region" description="Helical" evidence="6">
    <location>
        <begin position="103"/>
        <end position="123"/>
    </location>
</feature>
<dbReference type="AlphaFoldDB" id="A0A6J7HYT2"/>
<keyword evidence="5 6" id="KW-0472">Membrane</keyword>
<dbReference type="PANTHER" id="PTHR30619">
    <property type="entry name" value="DNA INTERNALIZATION/COMPETENCE PROTEIN COMEC/REC2"/>
    <property type="match status" value="1"/>
</dbReference>
<gene>
    <name evidence="8" type="ORF">UFOPK3519_02058</name>
</gene>
<evidence type="ECO:0000313" key="8">
    <source>
        <dbReference type="EMBL" id="CAB4923489.1"/>
    </source>
</evidence>
<evidence type="ECO:0000256" key="6">
    <source>
        <dbReference type="SAM" id="Phobius"/>
    </source>
</evidence>
<dbReference type="EMBL" id="CAFBMG010000275">
    <property type="protein sequence ID" value="CAB4923489.1"/>
    <property type="molecule type" value="Genomic_DNA"/>
</dbReference>
<evidence type="ECO:0000256" key="3">
    <source>
        <dbReference type="ARBA" id="ARBA00022692"/>
    </source>
</evidence>
<feature type="transmembrane region" description="Helical" evidence="6">
    <location>
        <begin position="174"/>
        <end position="198"/>
    </location>
</feature>
<proteinExistence type="predicted"/>
<sequence length="450" mass="46814">MWYRLANAIHRTLTAGADSFAPEQRFLYLGLVMGDDRGQSELMRFRFQASGLSHLLAVSGQNVSFLLAVAAPVLRQLSQRAQVVAGGLLLVVFALVTRGEPSVLRAAVMAAIALASVASGRVASGIRILSMTIMVLVLADPLLVHSIGFQLSICATAGLLLMARPLAERLPGPAWLRLPLAVTLVAQVATAPVLIALAGGIPAAATPANLLAVPVAGLVMMLGVTVGLLAGLLRNPVAEVLQIPSELLVRWIEWVATKGSQSPLPLLRPVQLLLLGVAVLILLMRDSQRLRDCAAPDVAKQGLKILASCASMLLLVLAVRPVSAEVGTTALTDAATLWVGDCGGKVLVLGSVANSGDLLESLWAAGIRDLDIVLVQPGSRAVGAALEVTQQFHPRRVLSIAERSPPGMSPIGASTWTVGGVQVSTALSSTKKHSTSLEPRVALLGSACSV</sequence>
<evidence type="ECO:0000256" key="5">
    <source>
        <dbReference type="ARBA" id="ARBA00023136"/>
    </source>
</evidence>
<name>A0A6J7HYT2_9ZZZZ</name>
<feature type="domain" description="ComEC/Rec2-related protein" evidence="7">
    <location>
        <begin position="31"/>
        <end position="285"/>
    </location>
</feature>
<feature type="transmembrane region" description="Helical" evidence="6">
    <location>
        <begin position="135"/>
        <end position="162"/>
    </location>
</feature>
<comment type="subcellular location">
    <subcellularLocation>
        <location evidence="1">Cell membrane</location>
        <topology evidence="1">Multi-pass membrane protein</topology>
    </subcellularLocation>
</comment>
<feature type="transmembrane region" description="Helical" evidence="6">
    <location>
        <begin position="81"/>
        <end position="97"/>
    </location>
</feature>
<dbReference type="PANTHER" id="PTHR30619:SF7">
    <property type="entry name" value="BETA-LACTAMASE DOMAIN PROTEIN"/>
    <property type="match status" value="1"/>
</dbReference>
<feature type="transmembrane region" description="Helical" evidence="6">
    <location>
        <begin position="210"/>
        <end position="233"/>
    </location>
</feature>
<dbReference type="Pfam" id="PF03772">
    <property type="entry name" value="Competence"/>
    <property type="match status" value="1"/>
</dbReference>
<keyword evidence="3 6" id="KW-0812">Transmembrane</keyword>
<accession>A0A6J7HYT2</accession>
<evidence type="ECO:0000256" key="4">
    <source>
        <dbReference type="ARBA" id="ARBA00022989"/>
    </source>
</evidence>
<dbReference type="GO" id="GO:0005886">
    <property type="term" value="C:plasma membrane"/>
    <property type="evidence" value="ECO:0007669"/>
    <property type="project" value="UniProtKB-SubCell"/>
</dbReference>
<evidence type="ECO:0000256" key="1">
    <source>
        <dbReference type="ARBA" id="ARBA00004651"/>
    </source>
</evidence>
<organism evidence="8">
    <name type="scientific">freshwater metagenome</name>
    <dbReference type="NCBI Taxonomy" id="449393"/>
    <lineage>
        <taxon>unclassified sequences</taxon>
        <taxon>metagenomes</taxon>
        <taxon>ecological metagenomes</taxon>
    </lineage>
</organism>
<protein>
    <submittedName>
        <fullName evidence="8">Unannotated protein</fullName>
    </submittedName>
</protein>
<evidence type="ECO:0000256" key="2">
    <source>
        <dbReference type="ARBA" id="ARBA00022475"/>
    </source>
</evidence>
<reference evidence="8" key="1">
    <citation type="submission" date="2020-05" db="EMBL/GenBank/DDBJ databases">
        <authorList>
            <person name="Chiriac C."/>
            <person name="Salcher M."/>
            <person name="Ghai R."/>
            <person name="Kavagutti S V."/>
        </authorList>
    </citation>
    <scope>NUCLEOTIDE SEQUENCE</scope>
</reference>
<evidence type="ECO:0000259" key="7">
    <source>
        <dbReference type="Pfam" id="PF03772"/>
    </source>
</evidence>
<keyword evidence="2" id="KW-1003">Cell membrane</keyword>